<evidence type="ECO:0000256" key="2">
    <source>
        <dbReference type="SAM" id="Phobius"/>
    </source>
</evidence>
<feature type="transmembrane region" description="Helical" evidence="2">
    <location>
        <begin position="44"/>
        <end position="61"/>
    </location>
</feature>
<dbReference type="Proteomes" id="UP000263928">
    <property type="component" value="Unassembled WGS sequence"/>
</dbReference>
<feature type="transmembrane region" description="Helical" evidence="2">
    <location>
        <begin position="12"/>
        <end position="32"/>
    </location>
</feature>
<dbReference type="RefSeq" id="WP_119161150.1">
    <property type="nucleotide sequence ID" value="NZ_LR134442.1"/>
</dbReference>
<dbReference type="Proteomes" id="UP000279336">
    <property type="component" value="Unassembled WGS sequence"/>
</dbReference>
<dbReference type="AlphaFoldDB" id="A0A383S433"/>
<reference evidence="5" key="1">
    <citation type="submission" date="2018-08" db="EMBL/GenBank/DDBJ databases">
        <authorList>
            <person name="Hornung B."/>
        </authorList>
    </citation>
    <scope>NUCLEOTIDE SEQUENCE [LARGE SCALE GENOMIC DNA]</scope>
</reference>
<keyword evidence="2" id="KW-0812">Transmembrane</keyword>
<keyword evidence="2" id="KW-1133">Transmembrane helix</keyword>
<dbReference type="EMBL" id="UNQJ01000003">
    <property type="protein sequence ID" value="SYZ32765.1"/>
    <property type="molecule type" value="Genomic_DNA"/>
</dbReference>
<sequence length="103" mass="10949">MSQADNGRAPQRSASFVWGLLFIVAAILTVLTSNRLVSHDAVRFGFPLALIVIGLLGLMVGSTGTRSRIRSTGAGAPGAPVIRDTKDPVRDAREHGTREEGEH</sequence>
<accession>A0A383S433</accession>
<evidence type="ECO:0000313" key="5">
    <source>
        <dbReference type="Proteomes" id="UP000263928"/>
    </source>
</evidence>
<evidence type="ECO:0000313" key="4">
    <source>
        <dbReference type="EMBL" id="SYZ32765.1"/>
    </source>
</evidence>
<evidence type="ECO:0000256" key="1">
    <source>
        <dbReference type="SAM" id="MobiDB-lite"/>
    </source>
</evidence>
<keyword evidence="2" id="KW-0472">Membrane</keyword>
<reference evidence="4" key="2">
    <citation type="submission" date="2018-08" db="EMBL/GenBank/DDBJ databases">
        <authorList>
            <person name="Ferrada E.E."/>
            <person name="Latorre B.A."/>
        </authorList>
    </citation>
    <scope>NUCLEOTIDE SEQUENCE [LARGE SCALE GENOMIC DNA]</scope>
    <source>
        <strain evidence="4">Propionibacterium_australiense1</strain>
    </source>
</reference>
<proteinExistence type="predicted"/>
<organism evidence="4 5">
    <name type="scientific">Propionibacterium australiense</name>
    <dbReference type="NCBI Taxonomy" id="119981"/>
    <lineage>
        <taxon>Bacteria</taxon>
        <taxon>Bacillati</taxon>
        <taxon>Actinomycetota</taxon>
        <taxon>Actinomycetes</taxon>
        <taxon>Propionibacteriales</taxon>
        <taxon>Propionibacteriaceae</taxon>
        <taxon>Propionibacterium</taxon>
    </lineage>
</organism>
<evidence type="ECO:0000313" key="6">
    <source>
        <dbReference type="Proteomes" id="UP000279336"/>
    </source>
</evidence>
<protein>
    <submittedName>
        <fullName evidence="4">Uncharacterized protein</fullName>
    </submittedName>
</protein>
<feature type="compositionally biased region" description="Basic and acidic residues" evidence="1">
    <location>
        <begin position="83"/>
        <end position="103"/>
    </location>
</feature>
<reference evidence="3 6" key="3">
    <citation type="submission" date="2018-10" db="EMBL/GenBank/DDBJ databases">
        <title>Propionibacterium australiense Genome Sequencing and Assembly.</title>
        <authorList>
            <person name="Bernier A.-M."/>
            <person name="Bernard K."/>
        </authorList>
    </citation>
    <scope>NUCLEOTIDE SEQUENCE [LARGE SCALE GENOMIC DNA]</scope>
    <source>
        <strain evidence="3 6">NML98A078</strain>
    </source>
</reference>
<keyword evidence="5" id="KW-1185">Reference proteome</keyword>
<gene>
    <name evidence="3" type="ORF">D7U36_00020</name>
    <name evidence="4" type="ORF">PROPAUS_0672</name>
</gene>
<feature type="region of interest" description="Disordered" evidence="1">
    <location>
        <begin position="66"/>
        <end position="103"/>
    </location>
</feature>
<evidence type="ECO:0000313" key="3">
    <source>
        <dbReference type="EMBL" id="RLP12865.1"/>
    </source>
</evidence>
<name>A0A383S433_9ACTN</name>
<dbReference type="OrthoDB" id="9929982at2"/>
<dbReference type="EMBL" id="RCIW01000001">
    <property type="protein sequence ID" value="RLP12865.1"/>
    <property type="molecule type" value="Genomic_DNA"/>
</dbReference>